<organism evidence="11 12">
    <name type="scientific">Erpetoichthys calabaricus</name>
    <name type="common">Rope fish</name>
    <name type="synonym">Calamoichthys calabaricus</name>
    <dbReference type="NCBI Taxonomy" id="27687"/>
    <lineage>
        <taxon>Eukaryota</taxon>
        <taxon>Metazoa</taxon>
        <taxon>Chordata</taxon>
        <taxon>Craniata</taxon>
        <taxon>Vertebrata</taxon>
        <taxon>Euteleostomi</taxon>
        <taxon>Actinopterygii</taxon>
        <taxon>Polypteriformes</taxon>
        <taxon>Polypteridae</taxon>
        <taxon>Erpetoichthys</taxon>
    </lineage>
</organism>
<evidence type="ECO:0000256" key="8">
    <source>
        <dbReference type="PROSITE-ProRule" id="PRU00283"/>
    </source>
</evidence>
<dbReference type="PANTHER" id="PTHR47971">
    <property type="entry name" value="KINESIN-RELATED PROTEIN 6"/>
    <property type="match status" value="1"/>
</dbReference>
<dbReference type="GO" id="GO:0008017">
    <property type="term" value="F:microtubule binding"/>
    <property type="evidence" value="ECO:0007669"/>
    <property type="project" value="InterPro"/>
</dbReference>
<dbReference type="InterPro" id="IPR027640">
    <property type="entry name" value="Kinesin-like_fam"/>
</dbReference>
<dbReference type="Pfam" id="PF00225">
    <property type="entry name" value="Kinesin"/>
    <property type="match status" value="1"/>
</dbReference>
<comment type="subcellular location">
    <subcellularLocation>
        <location evidence="1">Cytoplasm</location>
        <location evidence="1">Cytoskeleton</location>
    </subcellularLocation>
</comment>
<evidence type="ECO:0000313" key="11">
    <source>
        <dbReference type="Ensembl" id="ENSECRP00000021036.1"/>
    </source>
</evidence>
<dbReference type="InterPro" id="IPR001752">
    <property type="entry name" value="Kinesin_motor_dom"/>
</dbReference>
<dbReference type="Ensembl" id="ENSECRT00000021490.1">
    <property type="protein sequence ID" value="ENSECRP00000021036.1"/>
    <property type="gene ID" value="ENSECRG00000014013.1"/>
</dbReference>
<dbReference type="InterPro" id="IPR019821">
    <property type="entry name" value="Kinesin_motor_CS"/>
</dbReference>
<keyword evidence="3 8" id="KW-0547">Nucleotide-binding</keyword>
<keyword evidence="12" id="KW-1185">Reference proteome</keyword>
<evidence type="ECO:0000256" key="9">
    <source>
        <dbReference type="SAM" id="MobiDB-lite"/>
    </source>
</evidence>
<accession>A0A8C4SRS7</accession>
<dbReference type="SUPFAM" id="SSF52540">
    <property type="entry name" value="P-loop containing nucleoside triphosphate hydrolases"/>
    <property type="match status" value="1"/>
</dbReference>
<feature type="domain" description="Kinesin motor" evidence="10">
    <location>
        <begin position="206"/>
        <end position="541"/>
    </location>
</feature>
<dbReference type="PANTHER" id="PTHR47971:SF20">
    <property type="entry name" value="KINESIN-LIKE PROTEIN KIF24"/>
    <property type="match status" value="1"/>
</dbReference>
<dbReference type="CDD" id="cd01367">
    <property type="entry name" value="KISc_KIF2_like"/>
    <property type="match status" value="1"/>
</dbReference>
<dbReference type="GeneTree" id="ENSGT00940000154046"/>
<evidence type="ECO:0000313" key="12">
    <source>
        <dbReference type="Proteomes" id="UP000694620"/>
    </source>
</evidence>
<dbReference type="GO" id="GO:0003777">
    <property type="term" value="F:microtubule motor activity"/>
    <property type="evidence" value="ECO:0007669"/>
    <property type="project" value="InterPro"/>
</dbReference>
<feature type="compositionally biased region" description="Basic and acidic residues" evidence="9">
    <location>
        <begin position="66"/>
        <end position="75"/>
    </location>
</feature>
<feature type="compositionally biased region" description="Low complexity" evidence="9">
    <location>
        <begin position="105"/>
        <end position="119"/>
    </location>
</feature>
<dbReference type="SMART" id="SM00129">
    <property type="entry name" value="KISc"/>
    <property type="match status" value="1"/>
</dbReference>
<evidence type="ECO:0000259" key="10">
    <source>
        <dbReference type="PROSITE" id="PS50067"/>
    </source>
</evidence>
<evidence type="ECO:0000256" key="2">
    <source>
        <dbReference type="ARBA" id="ARBA00022701"/>
    </source>
</evidence>
<name>A0A8C4SRS7_ERPCA</name>
<evidence type="ECO:0000256" key="1">
    <source>
        <dbReference type="ARBA" id="ARBA00004245"/>
    </source>
</evidence>
<feature type="binding site" evidence="8">
    <location>
        <begin position="296"/>
        <end position="303"/>
    </location>
    <ligand>
        <name>ATP</name>
        <dbReference type="ChEBI" id="CHEBI:30616"/>
    </ligand>
</feature>
<dbReference type="GO" id="GO:0007019">
    <property type="term" value="P:microtubule depolymerization"/>
    <property type="evidence" value="ECO:0007669"/>
    <property type="project" value="UniProtKB-ARBA"/>
</dbReference>
<dbReference type="PROSITE" id="PS50067">
    <property type="entry name" value="KINESIN_MOTOR_2"/>
    <property type="match status" value="1"/>
</dbReference>
<dbReference type="SUPFAM" id="SSF47769">
    <property type="entry name" value="SAM/Pointed domain"/>
    <property type="match status" value="1"/>
</dbReference>
<keyword evidence="2" id="KW-0493">Microtubule</keyword>
<keyword evidence="6" id="KW-0206">Cytoskeleton</keyword>
<dbReference type="GO" id="GO:0005524">
    <property type="term" value="F:ATP binding"/>
    <property type="evidence" value="ECO:0007669"/>
    <property type="project" value="UniProtKB-UniRule"/>
</dbReference>
<dbReference type="GO" id="GO:0005874">
    <property type="term" value="C:microtubule"/>
    <property type="evidence" value="ECO:0007669"/>
    <property type="project" value="UniProtKB-KW"/>
</dbReference>
<comment type="similarity">
    <text evidence="7">Belongs to the TRAFAC class myosin-kinesin ATPase superfamily. Kinesin family. KIN-13 subfamily.</text>
</comment>
<dbReference type="Gene3D" id="3.40.850.10">
    <property type="entry name" value="Kinesin motor domain"/>
    <property type="match status" value="1"/>
</dbReference>
<reference evidence="11" key="2">
    <citation type="submission" date="2025-09" db="UniProtKB">
        <authorList>
            <consortium name="Ensembl"/>
        </authorList>
    </citation>
    <scope>IDENTIFICATION</scope>
</reference>
<dbReference type="InterPro" id="IPR036961">
    <property type="entry name" value="Kinesin_motor_dom_sf"/>
</dbReference>
<dbReference type="PRINTS" id="PR00380">
    <property type="entry name" value="KINESINHEAVY"/>
</dbReference>
<dbReference type="FunFam" id="3.40.850.10:FF:000012">
    <property type="entry name" value="Kinesin-like protein"/>
    <property type="match status" value="1"/>
</dbReference>
<dbReference type="GO" id="GO:0007018">
    <property type="term" value="P:microtubule-based movement"/>
    <property type="evidence" value="ECO:0007669"/>
    <property type="project" value="InterPro"/>
</dbReference>
<keyword evidence="5 8" id="KW-0505">Motor protein</keyword>
<evidence type="ECO:0000256" key="5">
    <source>
        <dbReference type="ARBA" id="ARBA00023175"/>
    </source>
</evidence>
<protein>
    <recommendedName>
        <fullName evidence="10">Kinesin motor domain-containing protein</fullName>
    </recommendedName>
</protein>
<dbReference type="Proteomes" id="UP000694620">
    <property type="component" value="Unassembled WGS sequence"/>
</dbReference>
<dbReference type="InterPro" id="IPR027417">
    <property type="entry name" value="P-loop_NTPase"/>
</dbReference>
<proteinExistence type="inferred from homology"/>
<evidence type="ECO:0000256" key="3">
    <source>
        <dbReference type="ARBA" id="ARBA00022741"/>
    </source>
</evidence>
<evidence type="ECO:0000256" key="6">
    <source>
        <dbReference type="ARBA" id="ARBA00023212"/>
    </source>
</evidence>
<gene>
    <name evidence="11" type="primary">LOC114644974</name>
</gene>
<feature type="region of interest" description="Disordered" evidence="9">
    <location>
        <begin position="66"/>
        <end position="85"/>
    </location>
</feature>
<keyword evidence="4 8" id="KW-0067">ATP-binding</keyword>
<reference evidence="11" key="1">
    <citation type="submission" date="2025-08" db="UniProtKB">
        <authorList>
            <consortium name="Ensembl"/>
        </authorList>
    </citation>
    <scope>IDENTIFICATION</scope>
</reference>
<sequence>MASCLYECLCEAGLQKYFTRFTNMGVKHPQELSRITMLDYPQLGIHDIKDCTRLFQLVQMIKALQADDGKRDPTRSRSNPCRQLDFSISPERNTVKSQGCFISSSFSSSSSSLASSSSSKKNKQNCRKTCHDQYSPSDSLESRPILKELAQDVNLNEHFPSRTCMMSPNVSNKVLHLKKLVHTTGYNYGVPHSHQNQCEDQMECQKIRVCIRKRPLGVQEVHRGETDIISTLDKKSVLIHEMKEAVDLTEYLLQHEFHFDEVFDETCTNQDVYMKTTFPLIQHVFKGGKATCFAYGQTGAGKTHTMIGTRQKPGLYALAARDIFQLLDRSQLCQKFHVYISFFEIYCGQLYDLLNRKKRLFAREDGNHVVQIVGLREEKVASADMLLEAISWGNQERSRGASGVNTDSSRSHGIIQIQIKDLARRVFGRISFIDLAGSERAADTRDPDKVTKMEGAEINQSLLALKECIRALDQEHTHTPFRQSKLTQAPVKLYDTFLINVLKDSFIGNSKTCMIANVSPSHVSTEHTLNTLRYADRVKELKRGIKSSSVSSFKKSKVVRATSPKHCKNSCKERICNKKVKLRKENGITFPSQSYFQPTYNSFQSSNVVLSSTPKSSLPSKFCRSAKEAWMEHASPMKGKFRGEGHQDILSKQSDKDNSQNCIDLSVKNNDFKSSIDANPSVTIKEPHFHNQHLLPVWKQNILRKTNYDNGSVSSDHFFDSSVNSTIQLEERVHHLEMYHKNLQQPAILQQTLSYQPLEDLLALYRLENFGQTLDYFHDVGDMKKPYCQDQRFHYSKVNSQSRSNEMDFIEKNQIDINHTLCSNNPDQYKEENDTGLKDMKFYPNQWLDETTWGCLVDDIHSHSEWSTEEEYNTDRSSESNKTADKLYFQEDNAISSEPNLNDLSDDQKRLNSILPETPEAHKEIPLFTHKKFINIPTLKTEVTKLDKSEEEFGPLIPAHGVKSSDTENSENIFDSLILEDSVSGNMAPLTVSLLDVERTDASDSIFQVAPICQNESISMNPFAAAKNSLEESREDCLLQSSNTETKNLKEHEAPHLALGNSSVTGEHKNTNKIYLMQEEIMTLKAKCVQSLRAQLQLCLTSAAY</sequence>
<dbReference type="AlphaFoldDB" id="A0A8C4SRS7"/>
<evidence type="ECO:0000256" key="4">
    <source>
        <dbReference type="ARBA" id="ARBA00022840"/>
    </source>
</evidence>
<keyword evidence="6" id="KW-0963">Cytoplasm</keyword>
<dbReference type="InterPro" id="IPR013761">
    <property type="entry name" value="SAM/pointed_sf"/>
</dbReference>
<evidence type="ECO:0000256" key="7">
    <source>
        <dbReference type="ARBA" id="ARBA00061030"/>
    </source>
</evidence>
<dbReference type="PROSITE" id="PS00411">
    <property type="entry name" value="KINESIN_MOTOR_1"/>
    <property type="match status" value="1"/>
</dbReference>
<feature type="region of interest" description="Disordered" evidence="9">
    <location>
        <begin position="105"/>
        <end position="143"/>
    </location>
</feature>